<comment type="caution">
    <text evidence="3">The sequence shown here is derived from an EMBL/GenBank/DDBJ whole genome shotgun (WGS) entry which is preliminary data.</text>
</comment>
<dbReference type="PANTHER" id="PTHR46825:SF7">
    <property type="entry name" value="D-ALANYL-D-ALANINE CARBOXYPEPTIDASE"/>
    <property type="match status" value="1"/>
</dbReference>
<dbReference type="Proteomes" id="UP000568380">
    <property type="component" value="Unassembled WGS sequence"/>
</dbReference>
<keyword evidence="3" id="KW-0645">Protease</keyword>
<sequence length="372" mass="39719">MPTLAILPIALAATLTTTLTPAAPATSCAAVRAEVRATLDRVVRETKIPGLAATVSSTRCGTWNLAAGLADRERARPMRPGDRFRVGSVTKTFTAAVILQLAAEGRIDLDAPVSRYLPEPPPDVTVRQLLSHEARLGDFAEQLTEEQRFTKLSPAELVAAGLKLPRPQGWAYSSTGYVIAAQIAEKVTGRPFGDLVTDRIIRPLKLRDTYWPGARTTIRGPHANGYLNDGGTWYDVTRWTPTTAHAAGALISTAPDLNRFYRELLAGKVVPAAQLARMKTLVPADPARMWPGARAGLGLFADTLGTAQGCARERTWYGHGGSFPGYRTLAAALDDGGASVTFGVNAHPGLDKLVLIKQVAPRVLCALSGSPR</sequence>
<feature type="signal peptide" evidence="1">
    <location>
        <begin position="1"/>
        <end position="22"/>
    </location>
</feature>
<dbReference type="InterPro" id="IPR023650">
    <property type="entry name" value="Beta-lactam_class-A_AS"/>
</dbReference>
<evidence type="ECO:0000313" key="4">
    <source>
        <dbReference type="Proteomes" id="UP000568380"/>
    </source>
</evidence>
<dbReference type="RefSeq" id="WP_184970084.1">
    <property type="nucleotide sequence ID" value="NZ_JACHIN010000012.1"/>
</dbReference>
<keyword evidence="1" id="KW-0732">Signal</keyword>
<feature type="domain" description="Beta-lactamase-related" evidence="2">
    <location>
        <begin position="36"/>
        <end position="348"/>
    </location>
</feature>
<dbReference type="Pfam" id="PF00144">
    <property type="entry name" value="Beta-lactamase"/>
    <property type="match status" value="1"/>
</dbReference>
<dbReference type="EMBL" id="JACHIN010000012">
    <property type="protein sequence ID" value="MBB5082142.1"/>
    <property type="molecule type" value="Genomic_DNA"/>
</dbReference>
<keyword evidence="3" id="KW-0121">Carboxypeptidase</keyword>
<protein>
    <submittedName>
        <fullName evidence="3">D-alanyl-D-alanine carboxypeptidase</fullName>
        <ecNumber evidence="3">3.4.16.4</ecNumber>
    </submittedName>
</protein>
<accession>A0A7W8A9I4</accession>
<dbReference type="Gene3D" id="3.40.710.10">
    <property type="entry name" value="DD-peptidase/beta-lactamase superfamily"/>
    <property type="match status" value="1"/>
</dbReference>
<dbReference type="PANTHER" id="PTHR46825">
    <property type="entry name" value="D-ALANYL-D-ALANINE-CARBOXYPEPTIDASE/ENDOPEPTIDASE AMPH"/>
    <property type="match status" value="1"/>
</dbReference>
<evidence type="ECO:0000313" key="3">
    <source>
        <dbReference type="EMBL" id="MBB5082142.1"/>
    </source>
</evidence>
<keyword evidence="3" id="KW-0378">Hydrolase</keyword>
<dbReference type="InterPro" id="IPR001466">
    <property type="entry name" value="Beta-lactam-related"/>
</dbReference>
<dbReference type="SUPFAM" id="SSF56601">
    <property type="entry name" value="beta-lactamase/transpeptidase-like"/>
    <property type="match status" value="1"/>
</dbReference>
<dbReference type="InterPro" id="IPR012338">
    <property type="entry name" value="Beta-lactam/transpept-like"/>
</dbReference>
<dbReference type="AlphaFoldDB" id="A0A7W8A9I4"/>
<dbReference type="EC" id="3.4.16.4" evidence="3"/>
<proteinExistence type="predicted"/>
<keyword evidence="4" id="KW-1185">Reference proteome</keyword>
<evidence type="ECO:0000259" key="2">
    <source>
        <dbReference type="Pfam" id="PF00144"/>
    </source>
</evidence>
<dbReference type="GO" id="GO:0009002">
    <property type="term" value="F:serine-type D-Ala-D-Ala carboxypeptidase activity"/>
    <property type="evidence" value="ECO:0007669"/>
    <property type="project" value="UniProtKB-EC"/>
</dbReference>
<name>A0A7W8A9I4_9ACTN</name>
<evidence type="ECO:0000256" key="1">
    <source>
        <dbReference type="SAM" id="SignalP"/>
    </source>
</evidence>
<reference evidence="3 4" key="1">
    <citation type="submission" date="2020-08" db="EMBL/GenBank/DDBJ databases">
        <title>Genomic Encyclopedia of Type Strains, Phase IV (KMG-IV): sequencing the most valuable type-strain genomes for metagenomic binning, comparative biology and taxonomic classification.</title>
        <authorList>
            <person name="Goeker M."/>
        </authorList>
    </citation>
    <scope>NUCLEOTIDE SEQUENCE [LARGE SCALE GENOMIC DNA]</scope>
    <source>
        <strain evidence="3 4">DSM 45385</strain>
    </source>
</reference>
<dbReference type="PROSITE" id="PS00146">
    <property type="entry name" value="BETA_LACTAMASE_A"/>
    <property type="match status" value="1"/>
</dbReference>
<organism evidence="3 4">
    <name type="scientific">Nonomuraea endophytica</name>
    <dbReference type="NCBI Taxonomy" id="714136"/>
    <lineage>
        <taxon>Bacteria</taxon>
        <taxon>Bacillati</taxon>
        <taxon>Actinomycetota</taxon>
        <taxon>Actinomycetes</taxon>
        <taxon>Streptosporangiales</taxon>
        <taxon>Streptosporangiaceae</taxon>
        <taxon>Nonomuraea</taxon>
    </lineage>
</organism>
<dbReference type="InterPro" id="IPR050491">
    <property type="entry name" value="AmpC-like"/>
</dbReference>
<gene>
    <name evidence="3" type="ORF">HNR40_007637</name>
</gene>
<feature type="chain" id="PRO_5039226631" evidence="1">
    <location>
        <begin position="23"/>
        <end position="372"/>
    </location>
</feature>